<feature type="compositionally biased region" description="Low complexity" evidence="2">
    <location>
        <begin position="115"/>
        <end position="129"/>
    </location>
</feature>
<dbReference type="PANTHER" id="PTHR24111:SF0">
    <property type="entry name" value="LEUCINE-RICH REPEAT-CONTAINING PROTEIN"/>
    <property type="match status" value="1"/>
</dbReference>
<reference evidence="3 4" key="1">
    <citation type="submission" date="2015-07" db="EMBL/GenBank/DDBJ databases">
        <title>High-quality genome of monoxenous trypanosomatid Leptomonas pyrrhocoris.</title>
        <authorList>
            <person name="Flegontov P."/>
            <person name="Butenko A."/>
            <person name="Firsov S."/>
            <person name="Vlcek C."/>
            <person name="Logacheva M.D."/>
            <person name="Field M."/>
            <person name="Filatov D."/>
            <person name="Flegontova O."/>
            <person name="Gerasimov E."/>
            <person name="Jackson A.P."/>
            <person name="Kelly S."/>
            <person name="Opperdoes F."/>
            <person name="O'Reilly A."/>
            <person name="Votypka J."/>
            <person name="Yurchenko V."/>
            <person name="Lukes J."/>
        </authorList>
    </citation>
    <scope>NUCLEOTIDE SEQUENCE [LARGE SCALE GENOMIC DNA]</scope>
    <source>
        <strain evidence="3">H10</strain>
    </source>
</reference>
<dbReference type="VEuPathDB" id="TriTrypDB:LpyrH10_05_1790"/>
<dbReference type="InterPro" id="IPR032675">
    <property type="entry name" value="LRR_dom_sf"/>
</dbReference>
<dbReference type="Proteomes" id="UP000037923">
    <property type="component" value="Unassembled WGS sequence"/>
</dbReference>
<evidence type="ECO:0000256" key="2">
    <source>
        <dbReference type="SAM" id="MobiDB-lite"/>
    </source>
</evidence>
<protein>
    <submittedName>
        <fullName evidence="3">Uncharacterized protein</fullName>
    </submittedName>
</protein>
<feature type="compositionally biased region" description="Polar residues" evidence="2">
    <location>
        <begin position="715"/>
        <end position="731"/>
    </location>
</feature>
<name>A0A0M9G4Q1_LEPPY</name>
<dbReference type="OrthoDB" id="120976at2759"/>
<dbReference type="AlphaFoldDB" id="A0A0M9G4Q1"/>
<evidence type="ECO:0000256" key="1">
    <source>
        <dbReference type="ARBA" id="ARBA00022737"/>
    </source>
</evidence>
<feature type="region of interest" description="Disordered" evidence="2">
    <location>
        <begin position="600"/>
        <end position="671"/>
    </location>
</feature>
<comment type="caution">
    <text evidence="3">The sequence shown here is derived from an EMBL/GenBank/DDBJ whole genome shotgun (WGS) entry which is preliminary data.</text>
</comment>
<dbReference type="Gene3D" id="3.80.10.10">
    <property type="entry name" value="Ribonuclease Inhibitor"/>
    <property type="match status" value="2"/>
</dbReference>
<feature type="compositionally biased region" description="Polar residues" evidence="2">
    <location>
        <begin position="1"/>
        <end position="20"/>
    </location>
</feature>
<dbReference type="GeneID" id="26903610"/>
<keyword evidence="4" id="KW-1185">Reference proteome</keyword>
<dbReference type="PANTHER" id="PTHR24111">
    <property type="entry name" value="LEUCINE-RICH REPEAT-CONTAINING PROTEIN 34"/>
    <property type="match status" value="1"/>
</dbReference>
<keyword evidence="1" id="KW-0677">Repeat</keyword>
<evidence type="ECO:0000313" key="3">
    <source>
        <dbReference type="EMBL" id="KPA82197.1"/>
    </source>
</evidence>
<dbReference type="OMA" id="MKWRRQY"/>
<evidence type="ECO:0000313" key="4">
    <source>
        <dbReference type="Proteomes" id="UP000037923"/>
    </source>
</evidence>
<dbReference type="InterPro" id="IPR052201">
    <property type="entry name" value="LRR-containing_regulator"/>
</dbReference>
<feature type="region of interest" description="Disordered" evidence="2">
    <location>
        <begin position="338"/>
        <end position="357"/>
    </location>
</feature>
<feature type="compositionally biased region" description="Polar residues" evidence="2">
    <location>
        <begin position="601"/>
        <end position="633"/>
    </location>
</feature>
<organism evidence="3 4">
    <name type="scientific">Leptomonas pyrrhocoris</name>
    <name type="common">Firebug parasite</name>
    <dbReference type="NCBI Taxonomy" id="157538"/>
    <lineage>
        <taxon>Eukaryota</taxon>
        <taxon>Discoba</taxon>
        <taxon>Euglenozoa</taxon>
        <taxon>Kinetoplastea</taxon>
        <taxon>Metakinetoplastina</taxon>
        <taxon>Trypanosomatida</taxon>
        <taxon>Trypanosomatidae</taxon>
        <taxon>Leishmaniinae</taxon>
        <taxon>Leptomonas</taxon>
    </lineage>
</organism>
<sequence>MGGCCSSSGANADTSKSTVSPKAPAKCSGAAEPHIGSRAAAAATAAVASAEDLKARARRRALQALVESLQHGESVIPSPQWRRQYLKTNAIGPAVIFTIVNYIQSKSGAAATGVATTSSSSSAAAAPTSRPRRGKHDIHTLDLRALRTGDDGFVEMMNTLLDDTLVENVIFAGNEITDEGVHRLMKQIDLRKGATAAAAARAELPCQLKFIGLTDNFITSSGIADLASIAPLFCSLEQLEVGRGQSGGGEDVDDVRDTLSLKDVKAISTYIQRTPSLSTFLYKGTGNYYARSGFSPDGFAMFADIVVGHSALRELYLQDCFSTRPALIGPVTVQAPRGKANVAASPPAPNEPDESWSPEHLLQSFQSLPDALCVPATQLSTLVLRFPLSDDAVQVLTKGLGGAPHLSNLSLRCCDMSGKALAYIGDALASNRALRMLDVSYQSNTIAHPAYLAEMRNSSKRHFSYTSSASTAHSAADMARLEMSSGSSEMPSREERQHPLLPIIRSLHQNRSLVQLVMLGVNITTDDVEELCACIERSRNKTLSEVWYTTAGNDALKMKLEDFLAANRDFGGVGNGVGPSAVSSVRSSAIRVSGSSANFFPDSTSLSDRSESFSRTPTERVSTTRNTNGNILFSPSSPPPPIPHHPPRPNGTHGTANAAENTNAERPPAMSLGNTALNLKAGTAKTAVDGESRSVLSTASPSQVAVSVEGAVGKSTVSQRSKTLRFTNSESLPEISTAERTDDTPTLPYSSQMPSARKARPN</sequence>
<dbReference type="SUPFAM" id="SSF52047">
    <property type="entry name" value="RNI-like"/>
    <property type="match status" value="1"/>
</dbReference>
<dbReference type="RefSeq" id="XP_015660636.1">
    <property type="nucleotide sequence ID" value="XM_015800629.1"/>
</dbReference>
<feature type="region of interest" description="Disordered" evidence="2">
    <location>
        <begin position="714"/>
        <end position="762"/>
    </location>
</feature>
<feature type="compositionally biased region" description="Low complexity" evidence="2">
    <location>
        <begin position="650"/>
        <end position="665"/>
    </location>
</feature>
<feature type="region of interest" description="Disordered" evidence="2">
    <location>
        <begin position="1"/>
        <end position="30"/>
    </location>
</feature>
<proteinExistence type="predicted"/>
<accession>A0A0M9G4Q1</accession>
<dbReference type="EMBL" id="LGTL01000005">
    <property type="protein sequence ID" value="KPA82197.1"/>
    <property type="molecule type" value="Genomic_DNA"/>
</dbReference>
<feature type="region of interest" description="Disordered" evidence="2">
    <location>
        <begin position="115"/>
        <end position="135"/>
    </location>
</feature>
<gene>
    <name evidence="3" type="ORF">ABB37_03319</name>
</gene>